<keyword evidence="5 6" id="KW-0472">Membrane</keyword>
<dbReference type="EMBL" id="SLWU01000001">
    <property type="protein sequence ID" value="TCO68658.1"/>
    <property type="molecule type" value="Genomic_DNA"/>
</dbReference>
<keyword evidence="3 6" id="KW-0812">Transmembrane</keyword>
<dbReference type="InterPro" id="IPR001851">
    <property type="entry name" value="ABC_transp_permease"/>
</dbReference>
<feature type="transmembrane region" description="Helical" evidence="6">
    <location>
        <begin position="141"/>
        <end position="160"/>
    </location>
</feature>
<feature type="transmembrane region" description="Helical" evidence="6">
    <location>
        <begin position="188"/>
        <end position="207"/>
    </location>
</feature>
<evidence type="ECO:0000256" key="2">
    <source>
        <dbReference type="ARBA" id="ARBA00022475"/>
    </source>
</evidence>
<dbReference type="PANTHER" id="PTHR47089:SF1">
    <property type="entry name" value="GUANOSINE ABC TRANSPORTER PERMEASE PROTEIN NUPP"/>
    <property type="match status" value="1"/>
</dbReference>
<accession>A0A101E5D7</accession>
<feature type="transmembrane region" description="Helical" evidence="6">
    <location>
        <begin position="12"/>
        <end position="31"/>
    </location>
</feature>
<evidence type="ECO:0000313" key="9">
    <source>
        <dbReference type="Proteomes" id="UP000264445"/>
    </source>
</evidence>
<reference evidence="7 9" key="1">
    <citation type="journal article" date="2018" name="Nat. Biotechnol.">
        <title>A standardized bacterial taxonomy based on genome phylogeny substantially revises the tree of life.</title>
        <authorList>
            <person name="Parks D.H."/>
            <person name="Chuvochina M."/>
            <person name="Waite D.W."/>
            <person name="Rinke C."/>
            <person name="Skarshewski A."/>
            <person name="Chaumeil P.A."/>
            <person name="Hugenholtz P."/>
        </authorList>
    </citation>
    <scope>NUCLEOTIDE SEQUENCE [LARGE SCALE GENOMIC DNA]</scope>
    <source>
        <strain evidence="7">UBA12544</strain>
    </source>
</reference>
<dbReference type="GO" id="GO:0005886">
    <property type="term" value="C:plasma membrane"/>
    <property type="evidence" value="ECO:0007669"/>
    <property type="project" value="UniProtKB-SubCell"/>
</dbReference>
<dbReference type="Proteomes" id="UP000294886">
    <property type="component" value="Unassembled WGS sequence"/>
</dbReference>
<evidence type="ECO:0000256" key="1">
    <source>
        <dbReference type="ARBA" id="ARBA00004651"/>
    </source>
</evidence>
<dbReference type="AlphaFoldDB" id="A0A101E5D7"/>
<reference evidence="8 10" key="2">
    <citation type="submission" date="2019-03" db="EMBL/GenBank/DDBJ databases">
        <title>Genomic Encyclopedia of Type Strains, Phase IV (KMG-IV): sequencing the most valuable type-strain genomes for metagenomic binning, comparative biology and taxonomic classification.</title>
        <authorList>
            <person name="Goeker M."/>
        </authorList>
    </citation>
    <scope>NUCLEOTIDE SEQUENCE [LARGE SCALE GENOMIC DNA]</scope>
    <source>
        <strain evidence="8 10">DSM 13054</strain>
    </source>
</reference>
<dbReference type="EMBL" id="DOLB01000158">
    <property type="protein sequence ID" value="HBT50230.1"/>
    <property type="molecule type" value="Genomic_DNA"/>
</dbReference>
<evidence type="ECO:0000313" key="8">
    <source>
        <dbReference type="EMBL" id="TCO68658.1"/>
    </source>
</evidence>
<keyword evidence="8" id="KW-0762">Sugar transport</keyword>
<proteinExistence type="predicted"/>
<keyword evidence="4 6" id="KW-1133">Transmembrane helix</keyword>
<comment type="subcellular location">
    <subcellularLocation>
        <location evidence="1">Cell membrane</location>
        <topology evidence="1">Multi-pass membrane protein</topology>
    </subcellularLocation>
</comment>
<evidence type="ECO:0000313" key="7">
    <source>
        <dbReference type="EMBL" id="HBT50230.1"/>
    </source>
</evidence>
<evidence type="ECO:0000256" key="6">
    <source>
        <dbReference type="SAM" id="Phobius"/>
    </source>
</evidence>
<evidence type="ECO:0000313" key="10">
    <source>
        <dbReference type="Proteomes" id="UP000294886"/>
    </source>
</evidence>
<dbReference type="PANTHER" id="PTHR47089">
    <property type="entry name" value="ABC TRANSPORTER, PERMEASE PROTEIN"/>
    <property type="match status" value="1"/>
</dbReference>
<dbReference type="RefSeq" id="WP_132038857.1">
    <property type="nucleotide sequence ID" value="NZ_DOLB01000158.1"/>
</dbReference>
<feature type="transmembrane region" description="Helical" evidence="6">
    <location>
        <begin position="235"/>
        <end position="259"/>
    </location>
</feature>
<keyword evidence="2" id="KW-1003">Cell membrane</keyword>
<organism evidence="7 9">
    <name type="scientific">Caldanaerobacter subterraneus</name>
    <dbReference type="NCBI Taxonomy" id="911092"/>
    <lineage>
        <taxon>Bacteria</taxon>
        <taxon>Bacillati</taxon>
        <taxon>Bacillota</taxon>
        <taxon>Clostridia</taxon>
        <taxon>Thermoanaerobacterales</taxon>
        <taxon>Thermoanaerobacteraceae</taxon>
        <taxon>Caldanaerobacter</taxon>
    </lineage>
</organism>
<feature type="transmembrane region" description="Helical" evidence="6">
    <location>
        <begin position="85"/>
        <end position="102"/>
    </location>
</feature>
<comment type="caution">
    <text evidence="7">The sequence shown here is derived from an EMBL/GenBank/DDBJ whole genome shotgun (WGS) entry which is preliminary data.</text>
</comment>
<evidence type="ECO:0000256" key="3">
    <source>
        <dbReference type="ARBA" id="ARBA00022692"/>
    </source>
</evidence>
<evidence type="ECO:0000256" key="5">
    <source>
        <dbReference type="ARBA" id="ARBA00023136"/>
    </source>
</evidence>
<keyword evidence="8" id="KW-0813">Transport</keyword>
<dbReference type="Proteomes" id="UP000264445">
    <property type="component" value="Unassembled WGS sequence"/>
</dbReference>
<sequence>MHREVLFEIVRTAVAILISLFVVFLIVFLVSSQPTEALSKFLIGPLSKVRYFSNVLELSIPLIFNGLAISIMFQAKQFNIGAEGAFFMGAVAATVVGITMNLPRIIHLPFAIIAGSFIGGILLFIPAILKSKWNASELVSSLMLNYILYYFGIFIINYYLRDVNAGYMVSYPLNSSVLLPKLMVGTRLHYGIFIAIAMIIIMYYFLYRTKWGYAIRMTGLNEKFAEYVGINVKKVILYAQIIGGIIAGMGGAVELLGMYTRFEWQKLPGYGWDGIIVAILARNNPLLVPVAAFFLSYIRIGADLMARMTDVPSEVVSVIQALVIMLIAAESFMAKWRHTMVVKRAKEEFYVNNGGSLQ</sequence>
<name>A0A101E5D7_9THEO</name>
<protein>
    <submittedName>
        <fullName evidence="7">ABC transporter permease</fullName>
    </submittedName>
    <submittedName>
        <fullName evidence="8">Simple sugar transport system permease protein</fullName>
    </submittedName>
</protein>
<feature type="transmembrane region" description="Helical" evidence="6">
    <location>
        <begin position="51"/>
        <end position="73"/>
    </location>
</feature>
<dbReference type="GO" id="GO:0022857">
    <property type="term" value="F:transmembrane transporter activity"/>
    <property type="evidence" value="ECO:0007669"/>
    <property type="project" value="InterPro"/>
</dbReference>
<feature type="transmembrane region" description="Helical" evidence="6">
    <location>
        <begin position="108"/>
        <end position="129"/>
    </location>
</feature>
<evidence type="ECO:0000256" key="4">
    <source>
        <dbReference type="ARBA" id="ARBA00022989"/>
    </source>
</evidence>
<dbReference type="CDD" id="cd06580">
    <property type="entry name" value="TM_PBP1_transp_TpRbsC_like"/>
    <property type="match status" value="1"/>
</dbReference>
<gene>
    <name evidence="7" type="ORF">DEA61_10730</name>
    <name evidence="8" type="ORF">EV203_101128</name>
</gene>
<feature type="transmembrane region" description="Helical" evidence="6">
    <location>
        <begin position="315"/>
        <end position="334"/>
    </location>
</feature>
<dbReference type="Pfam" id="PF02653">
    <property type="entry name" value="BPD_transp_2"/>
    <property type="match status" value="1"/>
</dbReference>